<name>A0ABV9B847_9ACTN</name>
<dbReference type="InterPro" id="IPR036689">
    <property type="entry name" value="ESAT-6-like_sf"/>
</dbReference>
<dbReference type="RefSeq" id="WP_381185481.1">
    <property type="nucleotide sequence ID" value="NZ_JBHSFK010000071.1"/>
</dbReference>
<dbReference type="Proteomes" id="UP001595839">
    <property type="component" value="Unassembled WGS sequence"/>
</dbReference>
<sequence length="100" mass="10938">MPDFRMTYDNSAEASEYLAQQTKAIANIVEALAAAVNSVMGELEGTTAQAYQAKHVEWQNIVGEMGRVLNLGATSLVDLTANYRTTDVNEGNRWGDITVR</sequence>
<evidence type="ECO:0000313" key="2">
    <source>
        <dbReference type="Proteomes" id="UP001595839"/>
    </source>
</evidence>
<dbReference type="EMBL" id="JBHSFK010000071">
    <property type="protein sequence ID" value="MFC4508184.1"/>
    <property type="molecule type" value="Genomic_DNA"/>
</dbReference>
<keyword evidence="2" id="KW-1185">Reference proteome</keyword>
<dbReference type="SUPFAM" id="SSF140453">
    <property type="entry name" value="EsxAB dimer-like"/>
    <property type="match status" value="1"/>
</dbReference>
<protein>
    <submittedName>
        <fullName evidence="1">WXG100 family type VII secretion target</fullName>
    </submittedName>
</protein>
<evidence type="ECO:0000313" key="1">
    <source>
        <dbReference type="EMBL" id="MFC4508184.1"/>
    </source>
</evidence>
<dbReference type="Pfam" id="PF06013">
    <property type="entry name" value="WXG100"/>
    <property type="match status" value="1"/>
</dbReference>
<dbReference type="InterPro" id="IPR010310">
    <property type="entry name" value="T7SS_ESAT-6-like"/>
</dbReference>
<gene>
    <name evidence="1" type="ORF">ACFPIH_53865</name>
</gene>
<reference evidence="2" key="1">
    <citation type="journal article" date="2019" name="Int. J. Syst. Evol. Microbiol.">
        <title>The Global Catalogue of Microorganisms (GCM) 10K type strain sequencing project: providing services to taxonomists for standard genome sequencing and annotation.</title>
        <authorList>
            <consortium name="The Broad Institute Genomics Platform"/>
            <consortium name="The Broad Institute Genome Sequencing Center for Infectious Disease"/>
            <person name="Wu L."/>
            <person name="Ma J."/>
        </authorList>
    </citation>
    <scope>NUCLEOTIDE SEQUENCE [LARGE SCALE GENOMIC DNA]</scope>
    <source>
        <strain evidence="2">CGMCC 4.7177</strain>
    </source>
</reference>
<organism evidence="1 2">
    <name type="scientific">Streptomyces vulcanius</name>
    <dbReference type="NCBI Taxonomy" id="1441876"/>
    <lineage>
        <taxon>Bacteria</taxon>
        <taxon>Bacillati</taxon>
        <taxon>Actinomycetota</taxon>
        <taxon>Actinomycetes</taxon>
        <taxon>Kitasatosporales</taxon>
        <taxon>Streptomycetaceae</taxon>
        <taxon>Streptomyces</taxon>
    </lineage>
</organism>
<proteinExistence type="predicted"/>
<accession>A0ABV9B847</accession>
<comment type="caution">
    <text evidence="1">The sequence shown here is derived from an EMBL/GenBank/DDBJ whole genome shotgun (WGS) entry which is preliminary data.</text>
</comment>
<dbReference type="Gene3D" id="1.10.287.1060">
    <property type="entry name" value="ESAT-6-like"/>
    <property type="match status" value="1"/>
</dbReference>